<keyword evidence="4" id="KW-1185">Reference proteome</keyword>
<dbReference type="InterPro" id="IPR008794">
    <property type="entry name" value="Pro_racemase_fam"/>
</dbReference>
<evidence type="ECO:0000256" key="2">
    <source>
        <dbReference type="SAM" id="MobiDB-lite"/>
    </source>
</evidence>
<comment type="similarity">
    <text evidence="1">Belongs to the proline racemase family.</text>
</comment>
<evidence type="ECO:0008006" key="5">
    <source>
        <dbReference type="Google" id="ProtNLM"/>
    </source>
</evidence>
<gene>
    <name evidence="3" type="ORF">FJTKL_13085</name>
</gene>
<evidence type="ECO:0000313" key="3">
    <source>
        <dbReference type="EMBL" id="KAL2279939.1"/>
    </source>
</evidence>
<dbReference type="PANTHER" id="PTHR33442:SF5">
    <property type="entry name" value="BIFUNCTIONAL TRANS-3-HYDROXY-L-PROLINE DEHYDRATASE_2-EPIMERASE"/>
    <property type="match status" value="1"/>
</dbReference>
<dbReference type="SUPFAM" id="SSF54506">
    <property type="entry name" value="Diaminopimelate epimerase-like"/>
    <property type="match status" value="1"/>
</dbReference>
<proteinExistence type="inferred from homology"/>
<accession>A0ABR4EC05</accession>
<comment type="caution">
    <text evidence="3">The sequence shown here is derived from an EMBL/GenBank/DDBJ whole genome shotgun (WGS) entry which is preliminary data.</text>
</comment>
<dbReference type="PANTHER" id="PTHR33442">
    <property type="entry name" value="TRANS-3-HYDROXY-L-PROLINE DEHYDRATASE"/>
    <property type="match status" value="1"/>
</dbReference>
<reference evidence="3 4" key="1">
    <citation type="submission" date="2024-03" db="EMBL/GenBank/DDBJ databases">
        <title>A high-quality draft genome sequence of Diaporthe vaccinii, a causative agent of upright dieback and viscid rot disease in cranberry plants.</title>
        <authorList>
            <person name="Sarrasin M."/>
            <person name="Lang B.F."/>
            <person name="Burger G."/>
        </authorList>
    </citation>
    <scope>NUCLEOTIDE SEQUENCE [LARGE SCALE GENOMIC DNA]</scope>
    <source>
        <strain evidence="3 4">IS7</strain>
    </source>
</reference>
<feature type="region of interest" description="Disordered" evidence="2">
    <location>
        <begin position="170"/>
        <end position="199"/>
    </location>
</feature>
<dbReference type="Proteomes" id="UP001600888">
    <property type="component" value="Unassembled WGS sequence"/>
</dbReference>
<sequence length="199" mass="21807">MMYFWKKEDHLRNLLLNEPRGSPAMCANLLLPRCNPEADAGFIIIEHEEYPPMSGANTIAVSTVLLETGMVPMKEPTTTLKLTAPAGLVTVTADCAGGQAKSVEFRNVPAFVWALDLEVDVPGIDHKVKVDIAYGGMWYVLVDAASVGLEIESANGTRLVDVGERIKRAVQAQTDPVHPENHRDPRRQRARVHSAPEEG</sequence>
<evidence type="ECO:0000313" key="4">
    <source>
        <dbReference type="Proteomes" id="UP001600888"/>
    </source>
</evidence>
<organism evidence="3 4">
    <name type="scientific">Diaporthe vaccinii</name>
    <dbReference type="NCBI Taxonomy" id="105482"/>
    <lineage>
        <taxon>Eukaryota</taxon>
        <taxon>Fungi</taxon>
        <taxon>Dikarya</taxon>
        <taxon>Ascomycota</taxon>
        <taxon>Pezizomycotina</taxon>
        <taxon>Sordariomycetes</taxon>
        <taxon>Sordariomycetidae</taxon>
        <taxon>Diaporthales</taxon>
        <taxon>Diaporthaceae</taxon>
        <taxon>Diaporthe</taxon>
        <taxon>Diaporthe eres species complex</taxon>
    </lineage>
</organism>
<name>A0ABR4EC05_9PEZI</name>
<evidence type="ECO:0000256" key="1">
    <source>
        <dbReference type="ARBA" id="ARBA00007529"/>
    </source>
</evidence>
<dbReference type="EMBL" id="JBAWTH010000071">
    <property type="protein sequence ID" value="KAL2279939.1"/>
    <property type="molecule type" value="Genomic_DNA"/>
</dbReference>
<protein>
    <recommendedName>
        <fullName evidence="5">Proline racemase</fullName>
    </recommendedName>
</protein>
<dbReference type="Gene3D" id="3.10.310.10">
    <property type="entry name" value="Diaminopimelate Epimerase, Chain A, domain 1"/>
    <property type="match status" value="2"/>
</dbReference>
<dbReference type="Pfam" id="PF05544">
    <property type="entry name" value="Pro_racemase"/>
    <property type="match status" value="1"/>
</dbReference>